<dbReference type="SMART" id="SM00471">
    <property type="entry name" value="HDc"/>
    <property type="match status" value="1"/>
</dbReference>
<dbReference type="Pfam" id="PF07697">
    <property type="entry name" value="7TMR-HDED"/>
    <property type="match status" value="1"/>
</dbReference>
<keyword evidence="4" id="KW-0378">Hydrolase</keyword>
<evidence type="ECO:0000259" key="3">
    <source>
        <dbReference type="SMART" id="SM00471"/>
    </source>
</evidence>
<feature type="transmembrane region" description="Helical" evidence="2">
    <location>
        <begin position="38"/>
        <end position="56"/>
    </location>
</feature>
<feature type="transmembrane region" description="Helical" evidence="2">
    <location>
        <begin position="370"/>
        <end position="390"/>
    </location>
</feature>
<keyword evidence="2" id="KW-0812">Transmembrane</keyword>
<evidence type="ECO:0000313" key="4">
    <source>
        <dbReference type="EMBL" id="VAX16826.1"/>
    </source>
</evidence>
<feature type="transmembrane region" description="Helical" evidence="2">
    <location>
        <begin position="509"/>
        <end position="527"/>
    </location>
</feature>
<keyword evidence="2" id="KW-0472">Membrane</keyword>
<dbReference type="InterPro" id="IPR011624">
    <property type="entry name" value="Metal-dep_PHydrolase_7TM_extra"/>
</dbReference>
<dbReference type="InterPro" id="IPR052722">
    <property type="entry name" value="PgpH_phosphodiesterase"/>
</dbReference>
<dbReference type="PANTHER" id="PTHR36442:SF1">
    <property type="entry name" value="CYCLIC-DI-AMP PHOSPHODIESTERASE PGPH"/>
    <property type="match status" value="1"/>
</dbReference>
<organism evidence="4">
    <name type="scientific">hydrothermal vent metagenome</name>
    <dbReference type="NCBI Taxonomy" id="652676"/>
    <lineage>
        <taxon>unclassified sequences</taxon>
        <taxon>metagenomes</taxon>
        <taxon>ecological metagenomes</taxon>
    </lineage>
</organism>
<evidence type="ECO:0000256" key="2">
    <source>
        <dbReference type="SAM" id="Phobius"/>
    </source>
</evidence>
<proteinExistence type="predicted"/>
<sequence>MSPTGKIININAFKNKESGLTSNQTLSNGKRKKNKKNTVFVISLVVSVAISLAMMMTPSSKKMKIPPVDSIIPYNIKAQEDMLIEDKESTEINRKQIFDAVLDVYDFDSAAEKKVNREITDVFSLMANAYTTYTGKAYKDVIAEVDRILADTEATSDSLDSNETAELERLAESKKIIAEFESGEEFPKLEQKFADQLGIQMSEKMRRLARHYYYSPEIGKLVAKLLGPLYAKGVVPRKSQLLASSVKGLDLRFLGSGAERVVRNFEQIYDVPEAISRIKEKAAEILPAARPGLKKLVIHIATGKIVPNITFNRKETELRKEKALEEAKPVFFQIKRGEMIVREGDRITPIHLKKLKHMASLKDDRGRLKMFVGLTLLNLLLLILSGFFVQKFHEDIRESPKLQLLLALLLVTHIGLIWASAHVFTMFLPQTPGIDLRTYMLAAPLAFGPMMVSIFFTTEVTVLFTVVCALLTGILLREFSVLSLLTMTSGLICAHQVRTYNNRSSVLKVGLYVSLVNVIGVLAFDMISSKTFSDSSMAGLPFAMLGGAVSALFVSGAVPLIESIFPVVSDFKLLELTNLNHPLLRRMMLEAPGTYQHSMMVGSLSEEACKTIGANALMARAGALFHDIGKMRKSEYFVENQMNNINPHDKLSPSMSTLILVNHIKEGIELAKQFKLLPQIAVMIPEHHGTQLVRYFYNKAKESEDVTRGEVKEADFKYPGPIPSSKESACVALADSIEAASRACVEPTPAKLRGVVTDVINDKFTQGQLDNSHLTLRDLALVTDSFTHVLMAIHHHRIRYPELSEDLTEKKRGRDAHRDTKTKETRDA</sequence>
<gene>
    <name evidence="4" type="ORF">MNBD_NITROSPINAE04-1351</name>
</gene>
<feature type="transmembrane region" description="Helical" evidence="2">
    <location>
        <begin position="447"/>
        <end position="472"/>
    </location>
</feature>
<dbReference type="InterPro" id="IPR006675">
    <property type="entry name" value="HDIG_dom"/>
</dbReference>
<dbReference type="AlphaFoldDB" id="A0A3B1BEZ3"/>
<dbReference type="InterPro" id="IPR006674">
    <property type="entry name" value="HD_domain"/>
</dbReference>
<dbReference type="GO" id="GO:0016787">
    <property type="term" value="F:hydrolase activity"/>
    <property type="evidence" value="ECO:0007669"/>
    <property type="project" value="UniProtKB-KW"/>
</dbReference>
<feature type="transmembrane region" description="Helical" evidence="2">
    <location>
        <begin position="402"/>
        <end position="427"/>
    </location>
</feature>
<dbReference type="Pfam" id="PF07698">
    <property type="entry name" value="7TM-7TMR_HD"/>
    <property type="match status" value="1"/>
</dbReference>
<reference evidence="4" key="1">
    <citation type="submission" date="2018-06" db="EMBL/GenBank/DDBJ databases">
        <authorList>
            <person name="Zhirakovskaya E."/>
        </authorList>
    </citation>
    <scope>NUCLEOTIDE SEQUENCE</scope>
</reference>
<evidence type="ECO:0000256" key="1">
    <source>
        <dbReference type="SAM" id="MobiDB-lite"/>
    </source>
</evidence>
<dbReference type="NCBIfam" id="TIGR00277">
    <property type="entry name" value="HDIG"/>
    <property type="match status" value="1"/>
</dbReference>
<dbReference type="InterPro" id="IPR003607">
    <property type="entry name" value="HD/PDEase_dom"/>
</dbReference>
<feature type="domain" description="HD/PDEase" evidence="3">
    <location>
        <begin position="590"/>
        <end position="749"/>
    </location>
</feature>
<name>A0A3B1BEZ3_9ZZZZ</name>
<accession>A0A3B1BEZ3</accession>
<feature type="transmembrane region" description="Helical" evidence="2">
    <location>
        <begin position="539"/>
        <end position="561"/>
    </location>
</feature>
<feature type="region of interest" description="Disordered" evidence="1">
    <location>
        <begin position="806"/>
        <end position="828"/>
    </location>
</feature>
<dbReference type="SUPFAM" id="SSF109604">
    <property type="entry name" value="HD-domain/PDEase-like"/>
    <property type="match status" value="1"/>
</dbReference>
<dbReference type="Pfam" id="PF01966">
    <property type="entry name" value="HD"/>
    <property type="match status" value="1"/>
</dbReference>
<dbReference type="Gene3D" id="1.10.3210.10">
    <property type="entry name" value="Hypothetical protein af1432"/>
    <property type="match status" value="1"/>
</dbReference>
<protein>
    <submittedName>
        <fullName evidence="4">Membrane protein containing HD superfamily hydrolase domain, YQFF ortholog</fullName>
    </submittedName>
</protein>
<dbReference type="PANTHER" id="PTHR36442">
    <property type="entry name" value="CYCLIC-DI-AMP PHOSPHODIESTERASE PGPH"/>
    <property type="match status" value="1"/>
</dbReference>
<dbReference type="CDD" id="cd00077">
    <property type="entry name" value="HDc"/>
    <property type="match status" value="1"/>
</dbReference>
<keyword evidence="2" id="KW-1133">Transmembrane helix</keyword>
<dbReference type="InterPro" id="IPR011621">
    <property type="entry name" value="Metal-dep_PHydrolase_7TM_intra"/>
</dbReference>
<dbReference type="EMBL" id="UOGA01000076">
    <property type="protein sequence ID" value="VAX16826.1"/>
    <property type="molecule type" value="Genomic_DNA"/>
</dbReference>